<dbReference type="GeneID" id="66952708"/>
<dbReference type="PANTHER" id="PTHR38693">
    <property type="entry name" value="UBIQUINONE BIOSYNTHESIS PROTEIN UBIJ"/>
    <property type="match status" value="1"/>
</dbReference>
<dbReference type="RefSeq" id="WP_097357398.1">
    <property type="nucleotide sequence ID" value="NZ_CAWNJE010000020.1"/>
</dbReference>
<keyword evidence="4" id="KW-1185">Reference proteome</keyword>
<comment type="function">
    <text evidence="1">Required for ubiquinone (coenzyme Q) biosynthesis. Binds hydrophobic ubiquinone biosynthetic intermediates via its SCP2 domain and is essential for the stability of the Ubi complex. May constitute a docking platform where Ubi enzymes assemble and access their SCP2-bound polyprenyl substrates.</text>
</comment>
<dbReference type="InterPro" id="IPR003033">
    <property type="entry name" value="SCP2_sterol-bd_dom"/>
</dbReference>
<dbReference type="UniPathway" id="UPA00232"/>
<dbReference type="InterPro" id="IPR036527">
    <property type="entry name" value="SCP2_sterol-bd_dom_sf"/>
</dbReference>
<gene>
    <name evidence="1" type="primary">ubiJ</name>
    <name evidence="3" type="ORF">BTN49_3260</name>
</gene>
<comment type="subcellular location">
    <subcellularLocation>
        <location evidence="1">Cytoplasm</location>
    </subcellularLocation>
</comment>
<comment type="caution">
    <text evidence="3">The sequence shown here is derived from an EMBL/GenBank/DDBJ whole genome shotgun (WGS) entry which is preliminary data.</text>
</comment>
<dbReference type="InterPro" id="IPR038989">
    <property type="entry name" value="UbiJ"/>
</dbReference>
<dbReference type="GO" id="GO:0005737">
    <property type="term" value="C:cytoplasm"/>
    <property type="evidence" value="ECO:0007669"/>
    <property type="project" value="UniProtKB-SubCell"/>
</dbReference>
<evidence type="ECO:0000256" key="1">
    <source>
        <dbReference type="HAMAP-Rule" id="MF_02215"/>
    </source>
</evidence>
<evidence type="ECO:0000259" key="2">
    <source>
        <dbReference type="Pfam" id="PF02036"/>
    </source>
</evidence>
<feature type="domain" description="SCP2" evidence="2">
    <location>
        <begin position="15"/>
        <end position="112"/>
    </location>
</feature>
<reference evidence="4" key="1">
    <citation type="submission" date="2017-04" db="EMBL/GenBank/DDBJ databases">
        <title>Genome evolution of the luminous symbionts of deep sea anglerfish.</title>
        <authorList>
            <person name="Hendry T.A."/>
        </authorList>
    </citation>
    <scope>NUCLEOTIDE SEQUENCE [LARGE SCALE GENOMIC DNA]</scope>
</reference>
<proteinExistence type="inferred from homology"/>
<keyword evidence="1" id="KW-0831">Ubiquinone biosynthesis</keyword>
<dbReference type="HAMAP" id="MF_02215">
    <property type="entry name" value="UbiJ"/>
    <property type="match status" value="1"/>
</dbReference>
<dbReference type="OrthoDB" id="5801225at2"/>
<accession>A0A2A5SYX7</accession>
<comment type="pathway">
    <text evidence="1">Cofactor biosynthesis; ubiquinone biosynthesis.</text>
</comment>
<sequence>MSLDLFVTAVVETIINRLICQDSESQRSLSKLKGKVLRVILTDINKQLIFFFNHKIDVLPSYEGNADCELVLAISVVLEVKEKTNLTQLIKKEKLQLSGDIGVAQHFSYLLDGFNLDIEEWLSHYTGDVVAHTVLRTAQKGMIFLKQMGARQQQYAAELLVEEWRLALGMFEVAYFTDQVQDLQRQTCRVRAQLDVVEEKLVYPALSPLMEDT</sequence>
<protein>
    <recommendedName>
        <fullName evidence="1">Ubiquinone biosynthesis accessory factor UbiJ</fullName>
    </recommendedName>
</protein>
<dbReference type="Pfam" id="PF02036">
    <property type="entry name" value="SCP2"/>
    <property type="match status" value="1"/>
</dbReference>
<evidence type="ECO:0000313" key="4">
    <source>
        <dbReference type="Proteomes" id="UP000219020"/>
    </source>
</evidence>
<dbReference type="Proteomes" id="UP000219020">
    <property type="component" value="Unassembled WGS sequence"/>
</dbReference>
<comment type="similarity">
    <text evidence="1">Belongs to the UbiJ family.</text>
</comment>
<keyword evidence="1" id="KW-0963">Cytoplasm</keyword>
<name>A0A2A5SYX7_9GAMM</name>
<dbReference type="PANTHER" id="PTHR38693:SF1">
    <property type="entry name" value="UBIQUINONE BIOSYNTHESIS ACCESSORY FACTOR UBIJ"/>
    <property type="match status" value="1"/>
</dbReference>
<dbReference type="AlphaFoldDB" id="A0A2A5SYX7"/>
<organism evidence="3 4">
    <name type="scientific">Candidatus Enterovibrio escicola</name>
    <dbReference type="NCBI Taxonomy" id="1927127"/>
    <lineage>
        <taxon>Bacteria</taxon>
        <taxon>Pseudomonadati</taxon>
        <taxon>Pseudomonadota</taxon>
        <taxon>Gammaproteobacteria</taxon>
        <taxon>Vibrionales</taxon>
        <taxon>Vibrionaceae</taxon>
        <taxon>Enterovibrio</taxon>
    </lineage>
</organism>
<evidence type="ECO:0000313" key="3">
    <source>
        <dbReference type="EMBL" id="PCS21113.1"/>
    </source>
</evidence>
<dbReference type="GO" id="GO:0006744">
    <property type="term" value="P:ubiquinone biosynthetic process"/>
    <property type="evidence" value="ECO:0007669"/>
    <property type="project" value="UniProtKB-UniRule"/>
</dbReference>
<dbReference type="EMBL" id="NBYY01000039">
    <property type="protein sequence ID" value="PCS21113.1"/>
    <property type="molecule type" value="Genomic_DNA"/>
</dbReference>
<dbReference type="SUPFAM" id="SSF55718">
    <property type="entry name" value="SCP-like"/>
    <property type="match status" value="1"/>
</dbReference>